<dbReference type="Proteomes" id="UP000187012">
    <property type="component" value="Unassembled WGS sequence"/>
</dbReference>
<proteinExistence type="predicted"/>
<evidence type="ECO:0000313" key="1">
    <source>
        <dbReference type="EMBL" id="SIT49707.1"/>
    </source>
</evidence>
<name>A0A1N7SQH1_9BURK</name>
<sequence>MSHTLLPSSRADNPPHFPGADELAGLRAWYAGLPVREAVRRYLLKFVTDANDAHESTIQFAGAGSGSECAAAICSLVGTAKLSGIDPEAYPR</sequence>
<accession>A0A1N7SQH1</accession>
<keyword evidence="2" id="KW-1185">Reference proteome</keyword>
<dbReference type="EMBL" id="CYGX02000169">
    <property type="protein sequence ID" value="SIT49707.1"/>
    <property type="molecule type" value="Genomic_DNA"/>
</dbReference>
<evidence type="ECO:0000313" key="2">
    <source>
        <dbReference type="Proteomes" id="UP000187012"/>
    </source>
</evidence>
<reference evidence="1 2" key="1">
    <citation type="submission" date="2016-12" db="EMBL/GenBank/DDBJ databases">
        <authorList>
            <person name="Song W.-J."/>
            <person name="Kurnit D.M."/>
        </authorList>
    </citation>
    <scope>NUCLEOTIDE SEQUENCE [LARGE SCALE GENOMIC DNA]</scope>
    <source>
        <strain evidence="1 2">STM7296</strain>
    </source>
</reference>
<organism evidence="1 2">
    <name type="scientific">Paraburkholderia ribeironis</name>
    <dbReference type="NCBI Taxonomy" id="1247936"/>
    <lineage>
        <taxon>Bacteria</taxon>
        <taxon>Pseudomonadati</taxon>
        <taxon>Pseudomonadota</taxon>
        <taxon>Betaproteobacteria</taxon>
        <taxon>Burkholderiales</taxon>
        <taxon>Burkholderiaceae</taxon>
        <taxon>Paraburkholderia</taxon>
    </lineage>
</organism>
<gene>
    <name evidence="1" type="ORF">BN2475_1690005</name>
</gene>
<protein>
    <submittedName>
        <fullName evidence="1">Uncharacterized protein</fullName>
    </submittedName>
</protein>
<dbReference type="AlphaFoldDB" id="A0A1N7SQH1"/>